<proteinExistence type="inferred from homology"/>
<dbReference type="PANTHER" id="PTHR31082:SF4">
    <property type="entry name" value="PHEROMONE-REGULATED MEMBRANE PROTEIN 10"/>
    <property type="match status" value="1"/>
</dbReference>
<reference evidence="5" key="1">
    <citation type="submission" date="2020-12" db="EMBL/GenBank/DDBJ databases">
        <title>Metabolic potential, ecology and presence of endohyphal bacteria is reflected in genomic diversity of Mucoromycotina.</title>
        <authorList>
            <person name="Muszewska A."/>
            <person name="Okrasinska A."/>
            <person name="Steczkiewicz K."/>
            <person name="Drgas O."/>
            <person name="Orlowska M."/>
            <person name="Perlinska-Lenart U."/>
            <person name="Aleksandrzak-Piekarczyk T."/>
            <person name="Szatraj K."/>
            <person name="Zielenkiewicz U."/>
            <person name="Pilsyk S."/>
            <person name="Malc E."/>
            <person name="Mieczkowski P."/>
            <person name="Kruszewska J.S."/>
            <person name="Biernat P."/>
            <person name="Pawlowska J."/>
        </authorList>
    </citation>
    <scope>NUCLEOTIDE SEQUENCE</scope>
    <source>
        <strain evidence="5">CBS 226.32</strain>
    </source>
</reference>
<dbReference type="OrthoDB" id="413008at2759"/>
<gene>
    <name evidence="5" type="ORF">INT46_003868</name>
</gene>
<dbReference type="InterPro" id="IPR010619">
    <property type="entry name" value="ThrE-like_N"/>
</dbReference>
<evidence type="ECO:0000313" key="5">
    <source>
        <dbReference type="EMBL" id="KAG2196728.1"/>
    </source>
</evidence>
<dbReference type="PANTHER" id="PTHR31082">
    <property type="entry name" value="PHEROMONE-REGULATED MEMBRANE PROTEIN 10"/>
    <property type="match status" value="1"/>
</dbReference>
<dbReference type="Pfam" id="PF06738">
    <property type="entry name" value="ThrE"/>
    <property type="match status" value="1"/>
</dbReference>
<dbReference type="InterPro" id="IPR051361">
    <property type="entry name" value="ThrE/Ser_Exporter"/>
</dbReference>
<feature type="transmembrane region" description="Helical" evidence="3">
    <location>
        <begin position="480"/>
        <end position="498"/>
    </location>
</feature>
<dbReference type="Proteomes" id="UP000650833">
    <property type="component" value="Unassembled WGS sequence"/>
</dbReference>
<feature type="transmembrane region" description="Helical" evidence="3">
    <location>
        <begin position="504"/>
        <end position="523"/>
    </location>
</feature>
<feature type="transmembrane region" description="Helical" evidence="3">
    <location>
        <begin position="327"/>
        <end position="346"/>
    </location>
</feature>
<feature type="transmembrane region" description="Helical" evidence="3">
    <location>
        <begin position="414"/>
        <end position="435"/>
    </location>
</feature>
<keyword evidence="3" id="KW-0812">Transmembrane</keyword>
<feature type="transmembrane region" description="Helical" evidence="3">
    <location>
        <begin position="378"/>
        <end position="402"/>
    </location>
</feature>
<evidence type="ECO:0000256" key="1">
    <source>
        <dbReference type="ARBA" id="ARBA00034125"/>
    </source>
</evidence>
<feature type="transmembrane region" description="Helical" evidence="3">
    <location>
        <begin position="530"/>
        <end position="548"/>
    </location>
</feature>
<dbReference type="GO" id="GO:0022857">
    <property type="term" value="F:transmembrane transporter activity"/>
    <property type="evidence" value="ECO:0007669"/>
    <property type="project" value="InterPro"/>
</dbReference>
<evidence type="ECO:0000259" key="4">
    <source>
        <dbReference type="Pfam" id="PF06738"/>
    </source>
</evidence>
<keyword evidence="3" id="KW-1133">Transmembrane helix</keyword>
<evidence type="ECO:0000313" key="6">
    <source>
        <dbReference type="Proteomes" id="UP000650833"/>
    </source>
</evidence>
<dbReference type="AlphaFoldDB" id="A0A8H7QQ46"/>
<evidence type="ECO:0000256" key="2">
    <source>
        <dbReference type="SAM" id="MobiDB-lite"/>
    </source>
</evidence>
<feature type="transmembrane region" description="Helical" evidence="3">
    <location>
        <begin position="568"/>
        <end position="588"/>
    </location>
</feature>
<protein>
    <recommendedName>
        <fullName evidence="4">Threonine/serine exporter-like N-terminal domain-containing protein</fullName>
    </recommendedName>
</protein>
<comment type="caution">
    <text evidence="5">The sequence shown here is derived from an EMBL/GenBank/DDBJ whole genome shotgun (WGS) entry which is preliminary data.</text>
</comment>
<feature type="region of interest" description="Disordered" evidence="2">
    <location>
        <begin position="154"/>
        <end position="177"/>
    </location>
</feature>
<sequence length="600" mass="65341">MPISHKKNLSSSYYDAGSFSSIASQATLTELPIRSSSNRTINRLTRQQTNESVAVPPAVVSIGSAMDAPLPFRPSLWRANTINTRSLNSTPDLERDASIKSDYLDKIERVSSNTSNNHHSTTSGYQTDLKRDNSIATAISMRRADIMVTRDNPQHLHQHRISSVRNDDEDTTIHDNPDQHSIHAIPCIKDELLYEKKKSIIILLGRLLLKCGCPCHRVDDTLQHTSKLLELDASFSFLPDSVLITFIDGDETQSIMVKSPQGFDNGKIAKINDIMNFFQRGEIDLDRCLVLLHDVATSPPTCGVLSTILFFTLSSFTASAMMFGGTWIDAIISGSLGLMVAILYLLSAHFPIYARVFEISASVAVAIITRALHNHCCFTSVVLSAILILLPGYTMTVGVIELSARHVTTGIVRLVYAVFYAFQLAYGLQIGSSVYKAIDPNAPEDGLCGQPLVSPWFYILLLPILSISIALSYGSSRKQWISQTLSATIAFCLSFFLGKVIPDGQIVGSIAAFAIGIYSNFALKITGEPPLAPLCVGVTLLVPGSIGVRGAYSVLHQNDLGQGNFPMQMLTIALGLSAGLFAAAMIVYPSGKKRSMYISL</sequence>
<comment type="similarity">
    <text evidence="1">Belongs to the ThrE exporter (TC 2.A.79) family.</text>
</comment>
<feature type="transmembrane region" description="Helical" evidence="3">
    <location>
        <begin position="455"/>
        <end position="473"/>
    </location>
</feature>
<feature type="transmembrane region" description="Helical" evidence="3">
    <location>
        <begin position="353"/>
        <end position="372"/>
    </location>
</feature>
<keyword evidence="3" id="KW-0472">Membrane</keyword>
<dbReference type="EMBL" id="JAEPRC010000462">
    <property type="protein sequence ID" value="KAG2196728.1"/>
    <property type="molecule type" value="Genomic_DNA"/>
</dbReference>
<evidence type="ECO:0000256" key="3">
    <source>
        <dbReference type="SAM" id="Phobius"/>
    </source>
</evidence>
<feature type="domain" description="Threonine/serine exporter-like N-terminal" evidence="4">
    <location>
        <begin position="200"/>
        <end position="434"/>
    </location>
</feature>
<name>A0A8H7QQ46_9FUNG</name>
<keyword evidence="6" id="KW-1185">Reference proteome</keyword>
<organism evidence="5 6">
    <name type="scientific">Mucor plumbeus</name>
    <dbReference type="NCBI Taxonomy" id="97098"/>
    <lineage>
        <taxon>Eukaryota</taxon>
        <taxon>Fungi</taxon>
        <taxon>Fungi incertae sedis</taxon>
        <taxon>Mucoromycota</taxon>
        <taxon>Mucoromycotina</taxon>
        <taxon>Mucoromycetes</taxon>
        <taxon>Mucorales</taxon>
        <taxon>Mucorineae</taxon>
        <taxon>Mucoraceae</taxon>
        <taxon>Mucor</taxon>
    </lineage>
</organism>
<accession>A0A8H7QQ46</accession>